<keyword evidence="1" id="KW-0677">Repeat</keyword>
<dbReference type="Proteomes" id="UP000031307">
    <property type="component" value="Unassembled WGS sequence"/>
</dbReference>
<keyword evidence="2 3" id="KW-0040">ANK repeat</keyword>
<dbReference type="SUPFAM" id="SSF81383">
    <property type="entry name" value="F-box domain"/>
    <property type="match status" value="1"/>
</dbReference>
<gene>
    <name evidence="4" type="ORF">DB43_EC00130</name>
</gene>
<feature type="repeat" description="ANK" evidence="3">
    <location>
        <begin position="110"/>
        <end position="142"/>
    </location>
</feature>
<protein>
    <submittedName>
        <fullName evidence="4">Uncharacterized protein</fullName>
    </submittedName>
</protein>
<evidence type="ECO:0000256" key="2">
    <source>
        <dbReference type="ARBA" id="ARBA00023043"/>
    </source>
</evidence>
<dbReference type="PROSITE" id="PS50297">
    <property type="entry name" value="ANK_REP_REGION"/>
    <property type="match status" value="2"/>
</dbReference>
<dbReference type="Gene3D" id="1.25.40.20">
    <property type="entry name" value="Ankyrin repeat-containing domain"/>
    <property type="match status" value="1"/>
</dbReference>
<comment type="caution">
    <text evidence="4">The sequence shown here is derived from an EMBL/GenBank/DDBJ whole genome shotgun (WGS) entry which is preliminary data.</text>
</comment>
<dbReference type="EMBL" id="JSAM01000023">
    <property type="protein sequence ID" value="KIA78385.1"/>
    <property type="molecule type" value="Genomic_DNA"/>
</dbReference>
<organism evidence="4 5">
    <name type="scientific">Parachlamydia acanthamoebae</name>
    <dbReference type="NCBI Taxonomy" id="83552"/>
    <lineage>
        <taxon>Bacteria</taxon>
        <taxon>Pseudomonadati</taxon>
        <taxon>Chlamydiota</taxon>
        <taxon>Chlamydiia</taxon>
        <taxon>Parachlamydiales</taxon>
        <taxon>Parachlamydiaceae</taxon>
        <taxon>Parachlamydia</taxon>
    </lineage>
</organism>
<dbReference type="PATRIC" id="fig|83552.4.peg.414"/>
<evidence type="ECO:0000313" key="4">
    <source>
        <dbReference type="EMBL" id="KIA78385.1"/>
    </source>
</evidence>
<feature type="repeat" description="ANK" evidence="3">
    <location>
        <begin position="143"/>
        <end position="175"/>
    </location>
</feature>
<accession>A0A0C1CBU6</accession>
<dbReference type="Pfam" id="PF12796">
    <property type="entry name" value="Ank_2"/>
    <property type="match status" value="1"/>
</dbReference>
<sequence length="625" mass="72892">MSVSAETICAFKNKSKKYKFLKVLVMEMRETQALWPDEIFYHVLYKLKEDDKQLCLMRLVCQSWRAKIDYFYGLYIYKENPLFLSAEKGNVGVLSSLLKTNTLVNRMDECGQTAMHKAASKGNIKCVEILITYGSGLNAQDVNRNTPMHLAAQACEDLTIEILLAHGALSNLKNNQKLLPLDILLKDKKRVNRKNFHRVFQNYPLLKKIVEGRFKETLIIPLKLKAVPLDCPSFLPTQFQDRLEYPPDLGMRPSEIVENRILEKLQSKFQNDIEKFTHEIQHILLETVLHDPSEKTELTQFLEILGKETSFSLAQDFLGCLDFTQFDHESSSKFYELKKIMDEHKPTQKLLVTIQLLTALHVFLHSFSEVTKEHIRETCKNFLTIVGQVRLNNIKVSTYLNTCLLLIHQLKRKMENGGLVPLGKMCSPLYQETPCPSKTIQKTVISKEHLKLDPVPLFTDAENFQPYKRMLVRIPMSVVLNFPPINYGKPIEKFTRRILQLIEETRIRPEIFERYPFFEKFREFLSLIKMHSFQKNLVELETKVEGFLSTQKFLDAIQFITILIASLKSFPNAKSDKLKQISRSFLNEIELLNKKNKKVDYHRTCLILTRQLTQKLDKMWKTHDH</sequence>
<evidence type="ECO:0000256" key="3">
    <source>
        <dbReference type="PROSITE-ProRule" id="PRU00023"/>
    </source>
</evidence>
<dbReference type="PROSITE" id="PS50088">
    <property type="entry name" value="ANK_REPEAT"/>
    <property type="match status" value="2"/>
</dbReference>
<dbReference type="InterPro" id="IPR036047">
    <property type="entry name" value="F-box-like_dom_sf"/>
</dbReference>
<name>A0A0C1CBU6_9BACT</name>
<dbReference type="SUPFAM" id="SSF48403">
    <property type="entry name" value="Ankyrin repeat"/>
    <property type="match status" value="1"/>
</dbReference>
<dbReference type="InterPro" id="IPR036770">
    <property type="entry name" value="Ankyrin_rpt-contain_sf"/>
</dbReference>
<evidence type="ECO:0000313" key="5">
    <source>
        <dbReference type="Proteomes" id="UP000031307"/>
    </source>
</evidence>
<dbReference type="SMART" id="SM00248">
    <property type="entry name" value="ANK"/>
    <property type="match status" value="3"/>
</dbReference>
<dbReference type="PANTHER" id="PTHR24171">
    <property type="entry name" value="ANKYRIN REPEAT DOMAIN-CONTAINING PROTEIN 39-RELATED"/>
    <property type="match status" value="1"/>
</dbReference>
<evidence type="ECO:0000256" key="1">
    <source>
        <dbReference type="ARBA" id="ARBA00022737"/>
    </source>
</evidence>
<proteinExistence type="predicted"/>
<dbReference type="InterPro" id="IPR002110">
    <property type="entry name" value="Ankyrin_rpt"/>
</dbReference>
<dbReference type="AlphaFoldDB" id="A0A0C1CBU6"/>
<reference evidence="4 5" key="1">
    <citation type="journal article" date="2014" name="Mol. Biol. Evol.">
        <title>Massive expansion of Ubiquitination-related gene families within the Chlamydiae.</title>
        <authorList>
            <person name="Domman D."/>
            <person name="Collingro A."/>
            <person name="Lagkouvardos I."/>
            <person name="Gehre L."/>
            <person name="Weinmaier T."/>
            <person name="Rattei T."/>
            <person name="Subtil A."/>
            <person name="Horn M."/>
        </authorList>
    </citation>
    <scope>NUCLEOTIDE SEQUENCE [LARGE SCALE GENOMIC DNA]</scope>
    <source>
        <strain evidence="4 5">OEW1</strain>
    </source>
</reference>